<dbReference type="InterPro" id="IPR007837">
    <property type="entry name" value="DinB"/>
</dbReference>
<dbReference type="PANTHER" id="PTHR37302:SF3">
    <property type="entry name" value="DAMAGE-INDUCIBLE PROTEIN DINB"/>
    <property type="match status" value="1"/>
</dbReference>
<dbReference type="PANTHER" id="PTHR37302">
    <property type="entry name" value="SLR1116 PROTEIN"/>
    <property type="match status" value="1"/>
</dbReference>
<feature type="binding site" evidence="3">
    <location>
        <position position="156"/>
    </location>
    <ligand>
        <name>a divalent metal cation</name>
        <dbReference type="ChEBI" id="CHEBI:60240"/>
    </ligand>
</feature>
<proteinExistence type="inferred from homology"/>
<evidence type="ECO:0000256" key="2">
    <source>
        <dbReference type="ARBA" id="ARBA00022723"/>
    </source>
</evidence>
<comment type="similarity">
    <text evidence="1">Belongs to the DinB family.</text>
</comment>
<evidence type="ECO:0000313" key="4">
    <source>
        <dbReference type="EMBL" id="TLS37819.1"/>
    </source>
</evidence>
<dbReference type="EMBL" id="SWLG01000005">
    <property type="protein sequence ID" value="TLS37819.1"/>
    <property type="molecule type" value="Genomic_DNA"/>
</dbReference>
<dbReference type="Proteomes" id="UP000308230">
    <property type="component" value="Unassembled WGS sequence"/>
</dbReference>
<name>A0A5R9F5Q6_9BACL</name>
<dbReference type="InterPro" id="IPR034660">
    <property type="entry name" value="DinB/YfiT-like"/>
</dbReference>
<dbReference type="GO" id="GO:0046872">
    <property type="term" value="F:metal ion binding"/>
    <property type="evidence" value="ECO:0007669"/>
    <property type="project" value="UniProtKB-KW"/>
</dbReference>
<keyword evidence="2 3" id="KW-0479">Metal-binding</keyword>
<reference evidence="4 5" key="1">
    <citation type="submission" date="2019-04" db="EMBL/GenBank/DDBJ databases">
        <title>Bacillus caeni sp. nov., a bacterium isolated from mangrove sediment.</title>
        <authorList>
            <person name="Huang H."/>
            <person name="Mo K."/>
            <person name="Hu Y."/>
        </authorList>
    </citation>
    <scope>NUCLEOTIDE SEQUENCE [LARGE SCALE GENOMIC DNA]</scope>
    <source>
        <strain evidence="4 5">HB172195</strain>
    </source>
</reference>
<evidence type="ECO:0000256" key="1">
    <source>
        <dbReference type="ARBA" id="ARBA00008635"/>
    </source>
</evidence>
<feature type="binding site" evidence="3">
    <location>
        <position position="152"/>
    </location>
    <ligand>
        <name>a divalent metal cation</name>
        <dbReference type="ChEBI" id="CHEBI:60240"/>
    </ligand>
</feature>
<comment type="caution">
    <text evidence="4">The sequence shown here is derived from an EMBL/GenBank/DDBJ whole genome shotgun (WGS) entry which is preliminary data.</text>
</comment>
<dbReference type="AlphaFoldDB" id="A0A5R9F5Q6"/>
<dbReference type="SUPFAM" id="SSF109854">
    <property type="entry name" value="DinB/YfiT-like putative metalloenzymes"/>
    <property type="match status" value="1"/>
</dbReference>
<dbReference type="RefSeq" id="WP_138125269.1">
    <property type="nucleotide sequence ID" value="NZ_SWLG01000005.1"/>
</dbReference>
<accession>A0A5R9F5Q6</accession>
<keyword evidence="5" id="KW-1185">Reference proteome</keyword>
<dbReference type="Pfam" id="PF05163">
    <property type="entry name" value="DinB"/>
    <property type="match status" value="1"/>
</dbReference>
<dbReference type="OrthoDB" id="2677844at2"/>
<organism evidence="4 5">
    <name type="scientific">Exobacillus caeni</name>
    <dbReference type="NCBI Taxonomy" id="2574798"/>
    <lineage>
        <taxon>Bacteria</taxon>
        <taxon>Bacillati</taxon>
        <taxon>Bacillota</taxon>
        <taxon>Bacilli</taxon>
        <taxon>Bacillales</taxon>
        <taxon>Guptibacillaceae</taxon>
        <taxon>Exobacillus</taxon>
    </lineage>
</organism>
<sequence>MEERTLGNYDIHDAAHLLKGLKETREKLLEVISDIDTDDLHYKHSGLPSIGGYLLHIAQIELWWAKTVLLEQNLSESDKEHFFFNEDQKITAPEDKELSWFQARLAEARALTRGYYNQLSDVDFRNPTKRAILEGKEVFCSPEWVIYHLIDHESYHRGQIGMLLKLIAGKREKWDHFNTPYLSL</sequence>
<gene>
    <name evidence="4" type="ORF">FCL54_08345</name>
</gene>
<evidence type="ECO:0000313" key="5">
    <source>
        <dbReference type="Proteomes" id="UP000308230"/>
    </source>
</evidence>
<protein>
    <submittedName>
        <fullName evidence="4">DUF664 domain-containing protein</fullName>
    </submittedName>
</protein>
<evidence type="ECO:0000256" key="3">
    <source>
        <dbReference type="PIRSR" id="PIRSR607837-1"/>
    </source>
</evidence>
<feature type="binding site" evidence="3">
    <location>
        <position position="56"/>
    </location>
    <ligand>
        <name>a divalent metal cation</name>
        <dbReference type="ChEBI" id="CHEBI:60240"/>
    </ligand>
</feature>
<dbReference type="Gene3D" id="1.20.120.450">
    <property type="entry name" value="dinb family like domain"/>
    <property type="match status" value="1"/>
</dbReference>